<protein>
    <submittedName>
        <fullName evidence="1">Uncharacterized protein</fullName>
    </submittedName>
</protein>
<dbReference type="HOGENOM" id="CLU_1601180_0_0_10"/>
<dbReference type="PATRIC" id="fig|400092.3.peg.3502"/>
<proteinExistence type="predicted"/>
<evidence type="ECO:0000313" key="2">
    <source>
        <dbReference type="Proteomes" id="UP000033109"/>
    </source>
</evidence>
<dbReference type="EMBL" id="CP009621">
    <property type="protein sequence ID" value="AKD04316.1"/>
    <property type="molecule type" value="Genomic_DNA"/>
</dbReference>
<reference evidence="1 2" key="1">
    <citation type="journal article" date="2015" name="Sci. Rep.">
        <title>Unraveling adaptation of Pontibacter korlensis to radiation and infertility in desert through complete genome and comparative transcriptomic analysis.</title>
        <authorList>
            <person name="Dai J."/>
            <person name="Dai W."/>
            <person name="Qiu C."/>
            <person name="Yang Z."/>
            <person name="Zhang Y."/>
            <person name="Zhou M."/>
            <person name="Zhang L."/>
            <person name="Fang C."/>
            <person name="Gao Q."/>
            <person name="Yang Q."/>
            <person name="Li X."/>
            <person name="Wang Z."/>
            <person name="Wang Z."/>
            <person name="Jia Z."/>
            <person name="Chen X."/>
        </authorList>
    </citation>
    <scope>NUCLEOTIDE SEQUENCE [LARGE SCALE GENOMIC DNA]</scope>
    <source>
        <strain evidence="1 2">X14-1T</strain>
    </source>
</reference>
<dbReference type="STRING" id="400092.PKOR_15990"/>
<organism evidence="1 2">
    <name type="scientific">Pontibacter korlensis</name>
    <dbReference type="NCBI Taxonomy" id="400092"/>
    <lineage>
        <taxon>Bacteria</taxon>
        <taxon>Pseudomonadati</taxon>
        <taxon>Bacteroidota</taxon>
        <taxon>Cytophagia</taxon>
        <taxon>Cytophagales</taxon>
        <taxon>Hymenobacteraceae</taxon>
        <taxon>Pontibacter</taxon>
    </lineage>
</organism>
<name>A0A0E3UYB8_9BACT</name>
<evidence type="ECO:0000313" key="1">
    <source>
        <dbReference type="EMBL" id="AKD04316.1"/>
    </source>
</evidence>
<dbReference type="KEGG" id="pko:PKOR_15990"/>
<gene>
    <name evidence="1" type="ORF">PKOR_15990</name>
</gene>
<accession>A0A0E3UYB8</accession>
<sequence>MYHTGKQGGMIAQAMFTEERRIRDVLSRLRTAVLYERERYGPYVRKNPNGIAAEAWKERITVYTETFNLLSDYLTDYTVNQHGVLKHVRQAEAERDLANTTLLYVHQLYNARARLLAATEARQIAYRLVGDEVERLEPEIGRMWNQALQGEMAVHGQIAKEGREAA</sequence>
<dbReference type="RefSeq" id="WP_046312063.1">
    <property type="nucleotide sequence ID" value="NZ_CBCSCY010000018.1"/>
</dbReference>
<dbReference type="AlphaFoldDB" id="A0A0E3UYB8"/>
<dbReference type="Proteomes" id="UP000033109">
    <property type="component" value="Chromosome"/>
</dbReference>
<keyword evidence="2" id="KW-1185">Reference proteome</keyword>